<dbReference type="RefSeq" id="WP_132647776.1">
    <property type="nucleotide sequence ID" value="NZ_CP181386.1"/>
</dbReference>
<feature type="region of interest" description="Disordered" evidence="1">
    <location>
        <begin position="1"/>
        <end position="22"/>
    </location>
</feature>
<reference evidence="2 3" key="1">
    <citation type="submission" date="2019-03" db="EMBL/GenBank/DDBJ databases">
        <title>Genomic Encyclopedia of Type Strains, Phase IV (KMG-IV): sequencing the most valuable type-strain genomes for metagenomic binning, comparative biology and taxonomic classification.</title>
        <authorList>
            <person name="Goeker M."/>
        </authorList>
    </citation>
    <scope>NUCLEOTIDE SEQUENCE [LARGE SCALE GENOMIC DNA]</scope>
    <source>
        <strain evidence="2 3">DSM 1709</strain>
    </source>
</reference>
<evidence type="ECO:0000313" key="3">
    <source>
        <dbReference type="Proteomes" id="UP000295106"/>
    </source>
</evidence>
<sequence length="103" mass="11168">MARETITVKLAESGAEPRSQFQQRRELDRICASLVEDGLATAAAVNVVFPGSANPAMATLFTIDLEPTWRGVEQALHRLQALQGVEFVHAAAMRRPLATAPAR</sequence>
<protein>
    <submittedName>
        <fullName evidence="2">Uncharacterized protein</fullName>
    </submittedName>
</protein>
<gene>
    <name evidence="2" type="ORF">EV684_10846</name>
</gene>
<name>A0A4R2MB12_RUBGE</name>
<dbReference type="EMBL" id="SLXD01000008">
    <property type="protein sequence ID" value="TCP01707.1"/>
    <property type="molecule type" value="Genomic_DNA"/>
</dbReference>
<dbReference type="AlphaFoldDB" id="A0A4R2MB12"/>
<accession>A0A4R2MB12</accession>
<evidence type="ECO:0000256" key="1">
    <source>
        <dbReference type="SAM" id="MobiDB-lite"/>
    </source>
</evidence>
<dbReference type="GeneID" id="99683793"/>
<comment type="caution">
    <text evidence="2">The sequence shown here is derived from an EMBL/GenBank/DDBJ whole genome shotgun (WGS) entry which is preliminary data.</text>
</comment>
<evidence type="ECO:0000313" key="2">
    <source>
        <dbReference type="EMBL" id="TCP01707.1"/>
    </source>
</evidence>
<proteinExistence type="predicted"/>
<dbReference type="Proteomes" id="UP000295106">
    <property type="component" value="Unassembled WGS sequence"/>
</dbReference>
<organism evidence="2 3">
    <name type="scientific">Rubrivivax gelatinosus</name>
    <name type="common">Rhodocyclus gelatinosus</name>
    <name type="synonym">Rhodopseudomonas gelatinosa</name>
    <dbReference type="NCBI Taxonomy" id="28068"/>
    <lineage>
        <taxon>Bacteria</taxon>
        <taxon>Pseudomonadati</taxon>
        <taxon>Pseudomonadota</taxon>
        <taxon>Betaproteobacteria</taxon>
        <taxon>Burkholderiales</taxon>
        <taxon>Sphaerotilaceae</taxon>
        <taxon>Rubrivivax</taxon>
    </lineage>
</organism>